<evidence type="ECO:0000313" key="3">
    <source>
        <dbReference type="EMBL" id="KAH7328375.1"/>
    </source>
</evidence>
<dbReference type="AlphaFoldDB" id="A0A8K0T3W9"/>
<comment type="caution">
    <text evidence="3">The sequence shown here is derived from an EMBL/GenBank/DDBJ whole genome shotgun (WGS) entry which is preliminary data.</text>
</comment>
<sequence>MEARLSSSQTQGVGPAPMEWLNSRVFPCLTSVVLALGFYSSFKRSQLRHSALPSFPYEATDRTSSMTAERCMRSHKVVKWRWGHGMGRDKDGPTSLSQTPGSQARHDAKSMQESHLSATRRTDVAIFASPPWKAVVAGPKPLQRRCGEEAGADWKRGFLHVRNVAILRGGTRPIGQRLFSHGFEIIEWRTTMLEVRIRTGTFGTYVSPRLSSLRPLRAAGKPDRGVPCPHPFADPGPWVREPQPRVSCHQGRDPPSLNAPNTGTSQRTKASITPVPVQGRDGLRHEGLCASPCERHCFAIVVSAIETSLQSKRCTGSRLPETGRRTKQNIPTRHR</sequence>
<organism evidence="3 4">
    <name type="scientific">Stachybotrys elegans</name>
    <dbReference type="NCBI Taxonomy" id="80388"/>
    <lineage>
        <taxon>Eukaryota</taxon>
        <taxon>Fungi</taxon>
        <taxon>Dikarya</taxon>
        <taxon>Ascomycota</taxon>
        <taxon>Pezizomycotina</taxon>
        <taxon>Sordariomycetes</taxon>
        <taxon>Hypocreomycetidae</taxon>
        <taxon>Hypocreales</taxon>
        <taxon>Stachybotryaceae</taxon>
        <taxon>Stachybotrys</taxon>
    </lineage>
</organism>
<name>A0A8K0T3W9_9HYPO</name>
<feature type="compositionally biased region" description="Polar residues" evidence="1">
    <location>
        <begin position="258"/>
        <end position="271"/>
    </location>
</feature>
<keyword evidence="2" id="KW-0472">Membrane</keyword>
<feature type="transmembrane region" description="Helical" evidence="2">
    <location>
        <begin position="20"/>
        <end position="39"/>
    </location>
</feature>
<feature type="region of interest" description="Disordered" evidence="1">
    <location>
        <begin position="234"/>
        <end position="279"/>
    </location>
</feature>
<keyword evidence="4" id="KW-1185">Reference proteome</keyword>
<reference evidence="3" key="1">
    <citation type="journal article" date="2021" name="Nat. Commun.">
        <title>Genetic determinants of endophytism in the Arabidopsis root mycobiome.</title>
        <authorList>
            <person name="Mesny F."/>
            <person name="Miyauchi S."/>
            <person name="Thiergart T."/>
            <person name="Pickel B."/>
            <person name="Atanasova L."/>
            <person name="Karlsson M."/>
            <person name="Huettel B."/>
            <person name="Barry K.W."/>
            <person name="Haridas S."/>
            <person name="Chen C."/>
            <person name="Bauer D."/>
            <person name="Andreopoulos W."/>
            <person name="Pangilinan J."/>
            <person name="LaButti K."/>
            <person name="Riley R."/>
            <person name="Lipzen A."/>
            <person name="Clum A."/>
            <person name="Drula E."/>
            <person name="Henrissat B."/>
            <person name="Kohler A."/>
            <person name="Grigoriev I.V."/>
            <person name="Martin F.M."/>
            <person name="Hacquard S."/>
        </authorList>
    </citation>
    <scope>NUCLEOTIDE SEQUENCE</scope>
    <source>
        <strain evidence="3">MPI-CAGE-CH-0235</strain>
    </source>
</reference>
<keyword evidence="2" id="KW-0812">Transmembrane</keyword>
<feature type="region of interest" description="Disordered" evidence="1">
    <location>
        <begin position="83"/>
        <end position="115"/>
    </location>
</feature>
<evidence type="ECO:0000256" key="2">
    <source>
        <dbReference type="SAM" id="Phobius"/>
    </source>
</evidence>
<dbReference type="Proteomes" id="UP000813444">
    <property type="component" value="Unassembled WGS sequence"/>
</dbReference>
<dbReference type="EMBL" id="JAGPNK010000001">
    <property type="protein sequence ID" value="KAH7328375.1"/>
    <property type="molecule type" value="Genomic_DNA"/>
</dbReference>
<protein>
    <submittedName>
        <fullName evidence="3">Uncharacterized protein</fullName>
    </submittedName>
</protein>
<proteinExistence type="predicted"/>
<evidence type="ECO:0000313" key="4">
    <source>
        <dbReference type="Proteomes" id="UP000813444"/>
    </source>
</evidence>
<evidence type="ECO:0000256" key="1">
    <source>
        <dbReference type="SAM" id="MobiDB-lite"/>
    </source>
</evidence>
<accession>A0A8K0T3W9</accession>
<feature type="region of interest" description="Disordered" evidence="1">
    <location>
        <begin position="311"/>
        <end position="335"/>
    </location>
</feature>
<gene>
    <name evidence="3" type="ORF">B0I35DRAFT_16718</name>
</gene>
<keyword evidence="2" id="KW-1133">Transmembrane helix</keyword>